<proteinExistence type="predicted"/>
<reference evidence="1 2" key="1">
    <citation type="submission" date="2011-02" db="EMBL/GenBank/DDBJ databases">
        <title>The Genome Sequence of Sphaeroforma arctica JP610.</title>
        <authorList>
            <consortium name="The Broad Institute Genome Sequencing Platform"/>
            <person name="Russ C."/>
            <person name="Cuomo C."/>
            <person name="Young S.K."/>
            <person name="Zeng Q."/>
            <person name="Gargeya S."/>
            <person name="Alvarado L."/>
            <person name="Berlin A."/>
            <person name="Chapman S.B."/>
            <person name="Chen Z."/>
            <person name="Freedman E."/>
            <person name="Gellesch M."/>
            <person name="Goldberg J."/>
            <person name="Griggs A."/>
            <person name="Gujja S."/>
            <person name="Heilman E."/>
            <person name="Heiman D."/>
            <person name="Howarth C."/>
            <person name="Mehta T."/>
            <person name="Neiman D."/>
            <person name="Pearson M."/>
            <person name="Roberts A."/>
            <person name="Saif S."/>
            <person name="Shea T."/>
            <person name="Shenoy N."/>
            <person name="Sisk P."/>
            <person name="Stolte C."/>
            <person name="Sykes S."/>
            <person name="White J."/>
            <person name="Yandava C."/>
            <person name="Burger G."/>
            <person name="Gray M.W."/>
            <person name="Holland P.W.H."/>
            <person name="King N."/>
            <person name="Lang F.B.F."/>
            <person name="Roger A.J."/>
            <person name="Ruiz-Trillo I."/>
            <person name="Haas B."/>
            <person name="Nusbaum C."/>
            <person name="Birren B."/>
        </authorList>
    </citation>
    <scope>NUCLEOTIDE SEQUENCE [LARGE SCALE GENOMIC DNA]</scope>
    <source>
        <strain evidence="1 2">JP610</strain>
    </source>
</reference>
<evidence type="ECO:0000313" key="2">
    <source>
        <dbReference type="Proteomes" id="UP000054560"/>
    </source>
</evidence>
<dbReference type="EMBL" id="KQ243396">
    <property type="protein sequence ID" value="KNC75846.1"/>
    <property type="molecule type" value="Genomic_DNA"/>
</dbReference>
<protein>
    <submittedName>
        <fullName evidence="1">Uncharacterized protein</fullName>
    </submittedName>
</protein>
<dbReference type="AlphaFoldDB" id="A0A0L0FH93"/>
<evidence type="ECO:0000313" key="1">
    <source>
        <dbReference type="EMBL" id="KNC75846.1"/>
    </source>
</evidence>
<accession>A0A0L0FH93</accession>
<keyword evidence="2" id="KW-1185">Reference proteome</keyword>
<sequence>MTSADLSAKLSALCSTQLPEGIHAETGQILGYATECLARGHTVTGENTALFPFRLFLNALHAVVGKGK</sequence>
<feature type="non-terminal residue" evidence="1">
    <location>
        <position position="68"/>
    </location>
</feature>
<gene>
    <name evidence="1" type="ORF">SARC_11637</name>
</gene>
<dbReference type="GeneID" id="25912141"/>
<dbReference type="Proteomes" id="UP000054560">
    <property type="component" value="Unassembled WGS sequence"/>
</dbReference>
<organism evidence="1 2">
    <name type="scientific">Sphaeroforma arctica JP610</name>
    <dbReference type="NCBI Taxonomy" id="667725"/>
    <lineage>
        <taxon>Eukaryota</taxon>
        <taxon>Ichthyosporea</taxon>
        <taxon>Ichthyophonida</taxon>
        <taxon>Sphaeroforma</taxon>
    </lineage>
</organism>
<name>A0A0L0FH93_9EUKA</name>
<dbReference type="RefSeq" id="XP_014149748.1">
    <property type="nucleotide sequence ID" value="XM_014294273.1"/>
</dbReference>